<dbReference type="GO" id="GO:0009279">
    <property type="term" value="C:cell outer membrane"/>
    <property type="evidence" value="ECO:0007669"/>
    <property type="project" value="UniProtKB-SubCell"/>
</dbReference>
<dbReference type="InterPro" id="IPR022271">
    <property type="entry name" value="Lipocalin_ApoD"/>
</dbReference>
<reference evidence="4 5" key="1">
    <citation type="submission" date="2019-09" db="EMBL/GenBank/DDBJ databases">
        <title>Salinarimonas rosea gen. nov., sp. nov., a new member of the a-2 subgroup of the Proteobacteria.</title>
        <authorList>
            <person name="Liu J."/>
        </authorList>
    </citation>
    <scope>NUCLEOTIDE SEQUENCE [LARGE SCALE GENOMIC DNA]</scope>
    <source>
        <strain evidence="4 5">BN140002</strain>
    </source>
</reference>
<feature type="chain" id="PRO_5023584911" description="Outer membrane lipoprotein Blc" evidence="2">
    <location>
        <begin position="25"/>
        <end position="182"/>
    </location>
</feature>
<keyword evidence="5" id="KW-1185">Reference proteome</keyword>
<comment type="subunit">
    <text evidence="2">Homodimer.</text>
</comment>
<dbReference type="EMBL" id="VUOA01000008">
    <property type="protein sequence ID" value="KAA2241198.1"/>
    <property type="molecule type" value="Genomic_DNA"/>
</dbReference>
<proteinExistence type="inferred from homology"/>
<gene>
    <name evidence="4" type="ORF">F0L46_04170</name>
</gene>
<dbReference type="Pfam" id="PF08212">
    <property type="entry name" value="Lipocalin_2"/>
    <property type="match status" value="1"/>
</dbReference>
<dbReference type="Gene3D" id="2.40.128.20">
    <property type="match status" value="1"/>
</dbReference>
<dbReference type="Proteomes" id="UP000323142">
    <property type="component" value="Unassembled WGS sequence"/>
</dbReference>
<dbReference type="PANTHER" id="PTHR10612:SF34">
    <property type="entry name" value="APOLIPOPROTEIN D"/>
    <property type="match status" value="1"/>
</dbReference>
<dbReference type="OrthoDB" id="594739at2"/>
<protein>
    <recommendedName>
        <fullName evidence="2">Outer membrane lipoprotein Blc</fullName>
    </recommendedName>
</protein>
<evidence type="ECO:0000256" key="2">
    <source>
        <dbReference type="PIRNR" id="PIRNR036893"/>
    </source>
</evidence>
<keyword evidence="2" id="KW-0449">Lipoprotein</keyword>
<comment type="similarity">
    <text evidence="1 2">Belongs to the calycin superfamily. Lipocalin family.</text>
</comment>
<dbReference type="GO" id="GO:0006950">
    <property type="term" value="P:response to stress"/>
    <property type="evidence" value="ECO:0007669"/>
    <property type="project" value="UniProtKB-ARBA"/>
</dbReference>
<comment type="subcellular location">
    <subcellularLocation>
        <location evidence="2">Cell outer membrane</location>
    </subcellularLocation>
</comment>
<reference evidence="4 5" key="2">
    <citation type="submission" date="2019-09" db="EMBL/GenBank/DDBJ databases">
        <authorList>
            <person name="Jin C."/>
        </authorList>
    </citation>
    <scope>NUCLEOTIDE SEQUENCE [LARGE SCALE GENOMIC DNA]</scope>
    <source>
        <strain evidence="4 5">BN140002</strain>
    </source>
</reference>
<keyword evidence="2" id="KW-0732">Signal</keyword>
<dbReference type="InterPro" id="IPR047202">
    <property type="entry name" value="Lipocalin_Blc-like_dom"/>
</dbReference>
<keyword evidence="2" id="KW-0998">Cell outer membrane</keyword>
<dbReference type="InterPro" id="IPR022272">
    <property type="entry name" value="Lipocalin_CS"/>
</dbReference>
<dbReference type="PROSITE" id="PS00213">
    <property type="entry name" value="LIPOCALIN"/>
    <property type="match status" value="1"/>
</dbReference>
<feature type="signal peptide" evidence="2">
    <location>
        <begin position="1"/>
        <end position="24"/>
    </location>
</feature>
<sequence>MTASIRLRWFAAALMLAAAAPAAAQTVGNEVTAPQTPNFSIDAYMGQWHEIARLDHPFERGLVRVTSTRTKAPDGTFDVVNRGVDKASGQERESRAKGRLLESAGRPTVEIDYGAAGGKHTYDVLLMAPDGSHALVGSTDRSALWIFSRKPTLDASTVDELKARALSAGFSLDKLMMVEQGS</sequence>
<dbReference type="PRINTS" id="PR01171">
    <property type="entry name" value="BCTLIPOCALIN"/>
</dbReference>
<evidence type="ECO:0000259" key="3">
    <source>
        <dbReference type="Pfam" id="PF08212"/>
    </source>
</evidence>
<dbReference type="InterPro" id="IPR002446">
    <property type="entry name" value="Lipocalin_bac"/>
</dbReference>
<keyword evidence="2" id="KW-0472">Membrane</keyword>
<evidence type="ECO:0000313" key="4">
    <source>
        <dbReference type="EMBL" id="KAA2241198.1"/>
    </source>
</evidence>
<keyword evidence="2" id="KW-0446">Lipid-binding</keyword>
<dbReference type="AlphaFoldDB" id="A0A5B2VRA3"/>
<dbReference type="InterPro" id="IPR000566">
    <property type="entry name" value="Lipocln_cytosolic_FA-bd_dom"/>
</dbReference>
<dbReference type="SUPFAM" id="SSF50814">
    <property type="entry name" value="Lipocalins"/>
    <property type="match status" value="1"/>
</dbReference>
<comment type="function">
    <text evidence="2">Involved in the storage or transport of lipids necessary for membrane maintenance under stressful conditions. Displays a binding preference for lysophospholipids.</text>
</comment>
<accession>A0A5B2VRA3</accession>
<dbReference type="RefSeq" id="WP_149815779.1">
    <property type="nucleotide sequence ID" value="NZ_VUOA01000008.1"/>
</dbReference>
<feature type="domain" description="Lipocalin/cytosolic fatty-acid binding" evidence="3">
    <location>
        <begin position="41"/>
        <end position="180"/>
    </location>
</feature>
<dbReference type="GO" id="GO:0008289">
    <property type="term" value="F:lipid binding"/>
    <property type="evidence" value="ECO:0007669"/>
    <property type="project" value="UniProtKB-UniRule"/>
</dbReference>
<comment type="caution">
    <text evidence="4">The sequence shown here is derived from an EMBL/GenBank/DDBJ whole genome shotgun (WGS) entry which is preliminary data.</text>
</comment>
<dbReference type="InterPro" id="IPR012674">
    <property type="entry name" value="Calycin"/>
</dbReference>
<evidence type="ECO:0000313" key="5">
    <source>
        <dbReference type="Proteomes" id="UP000323142"/>
    </source>
</evidence>
<organism evidence="4 5">
    <name type="scientific">Salinarimonas soli</name>
    <dbReference type="NCBI Taxonomy" id="1638099"/>
    <lineage>
        <taxon>Bacteria</taxon>
        <taxon>Pseudomonadati</taxon>
        <taxon>Pseudomonadota</taxon>
        <taxon>Alphaproteobacteria</taxon>
        <taxon>Hyphomicrobiales</taxon>
        <taxon>Salinarimonadaceae</taxon>
        <taxon>Salinarimonas</taxon>
    </lineage>
</organism>
<name>A0A5B2VRA3_9HYPH</name>
<dbReference type="CDD" id="cd19438">
    <property type="entry name" value="lipocalin_Blc-like"/>
    <property type="match status" value="1"/>
</dbReference>
<evidence type="ECO:0000256" key="1">
    <source>
        <dbReference type="ARBA" id="ARBA00006889"/>
    </source>
</evidence>
<dbReference type="PANTHER" id="PTHR10612">
    <property type="entry name" value="APOLIPOPROTEIN D"/>
    <property type="match status" value="1"/>
</dbReference>
<dbReference type="PIRSF" id="PIRSF036893">
    <property type="entry name" value="Lipocalin_ApoD"/>
    <property type="match status" value="1"/>
</dbReference>